<reference evidence="1" key="1">
    <citation type="journal article" date="2020" name="Stud. Mycol.">
        <title>101 Dothideomycetes genomes: a test case for predicting lifestyles and emergence of pathogens.</title>
        <authorList>
            <person name="Haridas S."/>
            <person name="Albert R."/>
            <person name="Binder M."/>
            <person name="Bloem J."/>
            <person name="Labutti K."/>
            <person name="Salamov A."/>
            <person name="Andreopoulos B."/>
            <person name="Baker S."/>
            <person name="Barry K."/>
            <person name="Bills G."/>
            <person name="Bluhm B."/>
            <person name="Cannon C."/>
            <person name="Castanera R."/>
            <person name="Culley D."/>
            <person name="Daum C."/>
            <person name="Ezra D."/>
            <person name="Gonzalez J."/>
            <person name="Henrissat B."/>
            <person name="Kuo A."/>
            <person name="Liang C."/>
            <person name="Lipzen A."/>
            <person name="Lutzoni F."/>
            <person name="Magnuson J."/>
            <person name="Mondo S."/>
            <person name="Nolan M."/>
            <person name="Ohm R."/>
            <person name="Pangilinan J."/>
            <person name="Park H.-J."/>
            <person name="Ramirez L."/>
            <person name="Alfaro M."/>
            <person name="Sun H."/>
            <person name="Tritt A."/>
            <person name="Yoshinaga Y."/>
            <person name="Zwiers L.-H."/>
            <person name="Turgeon B."/>
            <person name="Goodwin S."/>
            <person name="Spatafora J."/>
            <person name="Crous P."/>
            <person name="Grigoriev I."/>
        </authorList>
    </citation>
    <scope>NUCLEOTIDE SEQUENCE</scope>
    <source>
        <strain evidence="1">CBS 113389</strain>
    </source>
</reference>
<evidence type="ECO:0000313" key="2">
    <source>
        <dbReference type="Proteomes" id="UP000799767"/>
    </source>
</evidence>
<sequence>MPPLPSIQLVELGRPSGLRPVPLSEDLAEHRPARFPADAACLYGREDASRLTTVRQRHPYRLRESDSCRHPFGVRRCEQLASPSQRVDASKCIRVRSQCCRPQSQNNRIQGSSQRMVIIQVVERQTAGNGSRGLRENKVSPSQASADLLEAGEPVEERLPSLSTYFRRIFGSEDAD</sequence>
<dbReference type="GeneID" id="54473506"/>
<dbReference type="EMBL" id="MU001631">
    <property type="protein sequence ID" value="KAF2488196.1"/>
    <property type="molecule type" value="Genomic_DNA"/>
</dbReference>
<keyword evidence="2" id="KW-1185">Reference proteome</keyword>
<name>A0A6A6Q8C9_9PEZI</name>
<organism evidence="1 2">
    <name type="scientific">Neohortaea acidophila</name>
    <dbReference type="NCBI Taxonomy" id="245834"/>
    <lineage>
        <taxon>Eukaryota</taxon>
        <taxon>Fungi</taxon>
        <taxon>Dikarya</taxon>
        <taxon>Ascomycota</taxon>
        <taxon>Pezizomycotina</taxon>
        <taxon>Dothideomycetes</taxon>
        <taxon>Dothideomycetidae</taxon>
        <taxon>Mycosphaerellales</taxon>
        <taxon>Teratosphaeriaceae</taxon>
        <taxon>Neohortaea</taxon>
    </lineage>
</organism>
<evidence type="ECO:0000313" key="1">
    <source>
        <dbReference type="EMBL" id="KAF2488196.1"/>
    </source>
</evidence>
<gene>
    <name evidence="1" type="ORF">BDY17DRAFT_290391</name>
</gene>
<accession>A0A6A6Q8C9</accession>
<dbReference type="AlphaFoldDB" id="A0A6A6Q8C9"/>
<dbReference type="RefSeq" id="XP_033594765.1">
    <property type="nucleotide sequence ID" value="XM_033732504.1"/>
</dbReference>
<proteinExistence type="predicted"/>
<dbReference type="Proteomes" id="UP000799767">
    <property type="component" value="Unassembled WGS sequence"/>
</dbReference>
<protein>
    <submittedName>
        <fullName evidence="1">Uncharacterized protein</fullName>
    </submittedName>
</protein>